<dbReference type="AlphaFoldDB" id="A0A1G9XPI2"/>
<name>A0A1G9XPI2_9PSEU</name>
<proteinExistence type="predicted"/>
<reference evidence="3" key="1">
    <citation type="submission" date="2016-10" db="EMBL/GenBank/DDBJ databases">
        <authorList>
            <person name="Varghese N."/>
            <person name="Submissions S."/>
        </authorList>
    </citation>
    <scope>NUCLEOTIDE SEQUENCE [LARGE SCALE GENOMIC DNA]</scope>
    <source>
        <strain evidence="3">DSM 44796</strain>
    </source>
</reference>
<dbReference type="Proteomes" id="UP000199682">
    <property type="component" value="Unassembled WGS sequence"/>
</dbReference>
<evidence type="ECO:0000256" key="1">
    <source>
        <dbReference type="SAM" id="MobiDB-lite"/>
    </source>
</evidence>
<gene>
    <name evidence="2" type="ORF">SAMN04488074_1313</name>
</gene>
<dbReference type="EMBL" id="FNET01000031">
    <property type="protein sequence ID" value="SDM98640.1"/>
    <property type="molecule type" value="Genomic_DNA"/>
</dbReference>
<dbReference type="Pfam" id="PF23802">
    <property type="entry name" value="DUF7178"/>
    <property type="match status" value="1"/>
</dbReference>
<sequence length="271" mass="29923">MLIPSDHPWFQAHPVSHENIVWHWEQATPEEMAQGMRWYIDAHHVAIVIANGNAHLGAGMLAIYSPQQGWIGNILNAARVLRDGQGIGGPGSGVFASTSQKHAATRLLSGERYEDILAGPKIRDFAHLIEHGGDKDPGDPRVVIDRHALSVAHGCALSSDEYGSAPLKGFKRQDGSISRRHYDYVVSQYHRAAEMISAISGDRVLAHQVQAVTWLVRQRLNQQAEQQRGPNRLDKGRNRARANSEQAWQAFRTNHFPELATCPGTGYQAAA</sequence>
<dbReference type="InterPro" id="IPR055602">
    <property type="entry name" value="DUF7178"/>
</dbReference>
<organism evidence="2 3">
    <name type="scientific">Lentzea albidocapillata subsp. violacea</name>
    <dbReference type="NCBI Taxonomy" id="128104"/>
    <lineage>
        <taxon>Bacteria</taxon>
        <taxon>Bacillati</taxon>
        <taxon>Actinomycetota</taxon>
        <taxon>Actinomycetes</taxon>
        <taxon>Pseudonocardiales</taxon>
        <taxon>Pseudonocardiaceae</taxon>
        <taxon>Lentzea</taxon>
    </lineage>
</organism>
<evidence type="ECO:0000313" key="2">
    <source>
        <dbReference type="EMBL" id="SDM98640.1"/>
    </source>
</evidence>
<accession>A0A1G9XPI2</accession>
<protein>
    <submittedName>
        <fullName evidence="2">Uncharacterized protein</fullName>
    </submittedName>
</protein>
<evidence type="ECO:0000313" key="3">
    <source>
        <dbReference type="Proteomes" id="UP000199682"/>
    </source>
</evidence>
<feature type="region of interest" description="Disordered" evidence="1">
    <location>
        <begin position="223"/>
        <end position="244"/>
    </location>
</feature>